<organism evidence="5 6">
    <name type="scientific">Rotaria sordida</name>
    <dbReference type="NCBI Taxonomy" id="392033"/>
    <lineage>
        <taxon>Eukaryota</taxon>
        <taxon>Metazoa</taxon>
        <taxon>Spiralia</taxon>
        <taxon>Gnathifera</taxon>
        <taxon>Rotifera</taxon>
        <taxon>Eurotatoria</taxon>
        <taxon>Bdelloidea</taxon>
        <taxon>Philodinida</taxon>
        <taxon>Philodinidae</taxon>
        <taxon>Rotaria</taxon>
    </lineage>
</organism>
<name>A0A818U7S5_9BILA</name>
<dbReference type="SMART" id="SM00164">
    <property type="entry name" value="TBC"/>
    <property type="match status" value="1"/>
</dbReference>
<protein>
    <recommendedName>
        <fullName evidence="4">Rab-GAP TBC domain-containing protein</fullName>
    </recommendedName>
</protein>
<gene>
    <name evidence="5" type="ORF">OTI717_LOCUS12105</name>
</gene>
<dbReference type="PANTHER" id="PTHR20913">
    <property type="entry name" value="TBC1 DOMAIN FAMILY MEMBER 20/GTPASE"/>
    <property type="match status" value="1"/>
</dbReference>
<evidence type="ECO:0000313" key="6">
    <source>
        <dbReference type="Proteomes" id="UP000663823"/>
    </source>
</evidence>
<dbReference type="InterPro" id="IPR000195">
    <property type="entry name" value="Rab-GAP-TBC_dom"/>
</dbReference>
<keyword evidence="3" id="KW-0472">Membrane</keyword>
<feature type="compositionally biased region" description="Basic and acidic residues" evidence="2">
    <location>
        <begin position="394"/>
        <end position="404"/>
    </location>
</feature>
<dbReference type="GO" id="GO:0005789">
    <property type="term" value="C:endoplasmic reticulum membrane"/>
    <property type="evidence" value="ECO:0007669"/>
    <property type="project" value="TreeGrafter"/>
</dbReference>
<dbReference type="Gene3D" id="1.10.472.80">
    <property type="entry name" value="Ypt/Rab-GAP domain of gyp1p, domain 3"/>
    <property type="match status" value="1"/>
</dbReference>
<dbReference type="EMBL" id="CAJOAX010001194">
    <property type="protein sequence ID" value="CAF3694449.1"/>
    <property type="molecule type" value="Genomic_DNA"/>
</dbReference>
<evidence type="ECO:0000256" key="2">
    <source>
        <dbReference type="SAM" id="MobiDB-lite"/>
    </source>
</evidence>
<keyword evidence="3" id="KW-0812">Transmembrane</keyword>
<dbReference type="Gene3D" id="1.10.8.1310">
    <property type="match status" value="1"/>
</dbReference>
<evidence type="ECO:0000259" key="4">
    <source>
        <dbReference type="PROSITE" id="PS50086"/>
    </source>
</evidence>
<reference evidence="5" key="1">
    <citation type="submission" date="2021-02" db="EMBL/GenBank/DDBJ databases">
        <authorList>
            <person name="Nowell W R."/>
        </authorList>
    </citation>
    <scope>NUCLEOTIDE SEQUENCE</scope>
</reference>
<dbReference type="SUPFAM" id="SSF47923">
    <property type="entry name" value="Ypt/Rab-GAP domain of gyp1p"/>
    <property type="match status" value="2"/>
</dbReference>
<dbReference type="GO" id="GO:0005096">
    <property type="term" value="F:GTPase activator activity"/>
    <property type="evidence" value="ECO:0007669"/>
    <property type="project" value="UniProtKB-KW"/>
</dbReference>
<evidence type="ECO:0000256" key="3">
    <source>
        <dbReference type="SAM" id="Phobius"/>
    </source>
</evidence>
<dbReference type="Pfam" id="PF00566">
    <property type="entry name" value="RabGAP-TBC"/>
    <property type="match status" value="1"/>
</dbReference>
<comment type="caution">
    <text evidence="5">The sequence shown here is derived from an EMBL/GenBank/DDBJ whole genome shotgun (WGS) entry which is preliminary data.</text>
</comment>
<keyword evidence="3" id="KW-1133">Transmembrane helix</keyword>
<sequence>MVTIEEFFESNINSDSDNDSALMEDALSEVISSSIITNGSSSLSDDENFLIISKTKSDRIKELLNKKNKRQLIKYAKKTGLINILYRKQIWPLVIRPPSYCTVEYDNNNKLYFCPINYYAADKNQIESHRYYGQVRMDVERTLKRFPPNYSDSARIELQEELIITVIKMLIKHDYLNYYQGYHDICLTFLIVLGADLCLPCIDTITKSHFKDLPKNQIIEFRPEILPIDRDFMEPTMEKTRDLLSYLMPLINCVNSECAEYMQRGGVGNVMFALSWFITWYSHVLDDLDIILRLYDLFIVSHFLMPIYVAAEIVNFHADQILSIDCDMPSLHQYLTRLPSELDSNTWEEIINRSLHLFRNHHPDTLDVLNDEWIKRCEFIEKLPMETSIRRRYGKDSLENDNNRETSSNINDRNEQQGALPRIVLWGVTLTISGLAIYIWNHTQRTDPTTFISLGDFLAQLYGK</sequence>
<keyword evidence="1" id="KW-0343">GTPase activation</keyword>
<feature type="domain" description="Rab-GAP TBC" evidence="4">
    <location>
        <begin position="81"/>
        <end position="302"/>
    </location>
</feature>
<evidence type="ECO:0000256" key="1">
    <source>
        <dbReference type="ARBA" id="ARBA00022468"/>
    </source>
</evidence>
<evidence type="ECO:0000313" key="5">
    <source>
        <dbReference type="EMBL" id="CAF3694449.1"/>
    </source>
</evidence>
<dbReference type="InterPro" id="IPR035969">
    <property type="entry name" value="Rab-GAP_TBC_sf"/>
</dbReference>
<dbReference type="InterPro" id="IPR045913">
    <property type="entry name" value="TBC20/Gyp8-like"/>
</dbReference>
<dbReference type="GO" id="GO:0006888">
    <property type="term" value="P:endoplasmic reticulum to Golgi vesicle-mediated transport"/>
    <property type="evidence" value="ECO:0007669"/>
    <property type="project" value="TreeGrafter"/>
</dbReference>
<accession>A0A818U7S5</accession>
<dbReference type="PROSITE" id="PS50086">
    <property type="entry name" value="TBC_RABGAP"/>
    <property type="match status" value="1"/>
</dbReference>
<proteinExistence type="predicted"/>
<dbReference type="AlphaFoldDB" id="A0A818U7S5"/>
<feature type="region of interest" description="Disordered" evidence="2">
    <location>
        <begin position="394"/>
        <end position="413"/>
    </location>
</feature>
<dbReference type="Proteomes" id="UP000663823">
    <property type="component" value="Unassembled WGS sequence"/>
</dbReference>
<dbReference type="PANTHER" id="PTHR20913:SF7">
    <property type="entry name" value="RE60063P"/>
    <property type="match status" value="1"/>
</dbReference>
<feature type="transmembrane region" description="Helical" evidence="3">
    <location>
        <begin position="423"/>
        <end position="440"/>
    </location>
</feature>